<accession>A0A0Q9Z343</accession>
<dbReference type="Proteomes" id="UP000051643">
    <property type="component" value="Unassembled WGS sequence"/>
</dbReference>
<dbReference type="AlphaFoldDB" id="A0A0Q9Z343"/>
<proteinExistence type="inferred from homology"/>
<evidence type="ECO:0000313" key="5">
    <source>
        <dbReference type="Proteomes" id="UP000051643"/>
    </source>
</evidence>
<dbReference type="InterPro" id="IPR020084">
    <property type="entry name" value="NUDIX_hydrolase_CS"/>
</dbReference>
<protein>
    <submittedName>
        <fullName evidence="4">NUDIX hydrolase</fullName>
    </submittedName>
</protein>
<name>A0A0Q9Z343_9FLAO</name>
<dbReference type="STRING" id="270918.APR42_12140"/>
<evidence type="ECO:0000259" key="3">
    <source>
        <dbReference type="PROSITE" id="PS51462"/>
    </source>
</evidence>
<sequence>MKQQEVAVTVDSVVFCNANNEFKVLLIKRKNDPFEGQWALPGGFINESEDLITAAKRELKEETGVAVETMEQVRAFGAPGRDPRGRTISIAFVSRIFCEEDLSAGDDAAEASWVSIDDLPQLAFDHAEIIEAAKNYL</sequence>
<dbReference type="PROSITE" id="PS00893">
    <property type="entry name" value="NUDIX_BOX"/>
    <property type="match status" value="1"/>
</dbReference>
<dbReference type="PANTHER" id="PTHR43736">
    <property type="entry name" value="ADP-RIBOSE PYROPHOSPHATASE"/>
    <property type="match status" value="1"/>
</dbReference>
<comment type="caution">
    <text evidence="4">The sequence shown here is derived from an EMBL/GenBank/DDBJ whole genome shotgun (WGS) entry which is preliminary data.</text>
</comment>
<dbReference type="InterPro" id="IPR000086">
    <property type="entry name" value="NUDIX_hydrolase_dom"/>
</dbReference>
<dbReference type="OrthoDB" id="9786141at2"/>
<dbReference type="Pfam" id="PF00293">
    <property type="entry name" value="NUDIX"/>
    <property type="match status" value="1"/>
</dbReference>
<dbReference type="GO" id="GO:0016787">
    <property type="term" value="F:hydrolase activity"/>
    <property type="evidence" value="ECO:0007669"/>
    <property type="project" value="UniProtKB-KW"/>
</dbReference>
<dbReference type="RefSeq" id="WP_057483141.1">
    <property type="nucleotide sequence ID" value="NZ_BMWR01000007.1"/>
</dbReference>
<dbReference type="SUPFAM" id="SSF55811">
    <property type="entry name" value="Nudix"/>
    <property type="match status" value="1"/>
</dbReference>
<gene>
    <name evidence="4" type="ORF">APR42_12140</name>
</gene>
<keyword evidence="5" id="KW-1185">Reference proteome</keyword>
<evidence type="ECO:0000313" key="4">
    <source>
        <dbReference type="EMBL" id="KRG27247.1"/>
    </source>
</evidence>
<organism evidence="4 5">
    <name type="scientific">Salegentibacter mishustinae</name>
    <dbReference type="NCBI Taxonomy" id="270918"/>
    <lineage>
        <taxon>Bacteria</taxon>
        <taxon>Pseudomonadati</taxon>
        <taxon>Bacteroidota</taxon>
        <taxon>Flavobacteriia</taxon>
        <taxon>Flavobacteriales</taxon>
        <taxon>Flavobacteriaceae</taxon>
        <taxon>Salegentibacter</taxon>
    </lineage>
</organism>
<dbReference type="PANTHER" id="PTHR43736:SF1">
    <property type="entry name" value="DIHYDRONEOPTERIN TRIPHOSPHATE DIPHOSPHATASE"/>
    <property type="match status" value="1"/>
</dbReference>
<dbReference type="Gene3D" id="3.90.79.10">
    <property type="entry name" value="Nucleoside Triphosphate Pyrophosphohydrolase"/>
    <property type="match status" value="1"/>
</dbReference>
<keyword evidence="1 2" id="KW-0378">Hydrolase</keyword>
<dbReference type="CDD" id="cd18873">
    <property type="entry name" value="NUDIX_NadM_like"/>
    <property type="match status" value="1"/>
</dbReference>
<dbReference type="EMBL" id="LKTP01000037">
    <property type="protein sequence ID" value="KRG27247.1"/>
    <property type="molecule type" value="Genomic_DNA"/>
</dbReference>
<dbReference type="PROSITE" id="PS51462">
    <property type="entry name" value="NUDIX"/>
    <property type="match status" value="1"/>
</dbReference>
<evidence type="ECO:0000256" key="2">
    <source>
        <dbReference type="RuleBase" id="RU003476"/>
    </source>
</evidence>
<feature type="domain" description="Nudix hydrolase" evidence="3">
    <location>
        <begin position="1"/>
        <end position="137"/>
    </location>
</feature>
<comment type="similarity">
    <text evidence="2">Belongs to the Nudix hydrolase family.</text>
</comment>
<evidence type="ECO:0000256" key="1">
    <source>
        <dbReference type="ARBA" id="ARBA00022801"/>
    </source>
</evidence>
<dbReference type="InterPro" id="IPR015797">
    <property type="entry name" value="NUDIX_hydrolase-like_dom_sf"/>
</dbReference>
<dbReference type="PRINTS" id="PR00502">
    <property type="entry name" value="NUDIXFAMILY"/>
</dbReference>
<reference evidence="4" key="1">
    <citation type="submission" date="2015-10" db="EMBL/GenBank/DDBJ databases">
        <title>Draft genome sequence of Salegentibacter mishustinae KCTC 12263.</title>
        <authorList>
            <person name="Lin W."/>
            <person name="Zheng Q."/>
        </authorList>
    </citation>
    <scope>NUCLEOTIDE SEQUENCE [LARGE SCALE GENOMIC DNA]</scope>
    <source>
        <strain evidence="4">KCTC 12263</strain>
    </source>
</reference>
<dbReference type="InterPro" id="IPR020476">
    <property type="entry name" value="Nudix_hydrolase"/>
</dbReference>